<evidence type="ECO:0000313" key="1">
    <source>
        <dbReference type="EMBL" id="PWN35733.1"/>
    </source>
</evidence>
<gene>
    <name evidence="1" type="ORF">FA14DRAFT_160760</name>
</gene>
<dbReference type="Proteomes" id="UP000245771">
    <property type="component" value="Unassembled WGS sequence"/>
</dbReference>
<protein>
    <submittedName>
        <fullName evidence="1">Uncharacterized protein</fullName>
    </submittedName>
</protein>
<dbReference type="RefSeq" id="XP_025356035.1">
    <property type="nucleotide sequence ID" value="XM_025498814.1"/>
</dbReference>
<keyword evidence="2" id="KW-1185">Reference proteome</keyword>
<name>A0A316VHC3_9BASI</name>
<sequence length="337" mass="38506">MTKRIHPSLGLPGDVVSYTPNDVIQTPEEKEVAKEPIKVQVPTAEIVNIFAHRQWRAGMLLADLIWSQCIPLQDEIVGEFGAGTGLPSIASAKFGKARFTLSTDYDSPSLISILTKNVKDNVSTDQWQSRIRVIGHTWGKSIGDVEDAFPYSLKADKFDVLLLADCIWDDLSHNWLIKSIVHLLAKNQDSRVYMVSGLHTGREKIIAFIRRMHKAGLKLTQFPQTSRMEQSLWPALEEDESIKQKQELDRLRNDEAICDSPELVMECELAWHEEEENFPTAIETESGAQQRQWHSSQARLSGQRRSFVELERPEERKEAAGVHLRNRWITFMAFSWQ</sequence>
<accession>A0A316VHC3</accession>
<dbReference type="Gene3D" id="3.40.50.150">
    <property type="entry name" value="Vaccinia Virus protein VP39"/>
    <property type="match status" value="1"/>
</dbReference>
<dbReference type="GeneID" id="37020595"/>
<dbReference type="OrthoDB" id="407325at2759"/>
<dbReference type="PANTHER" id="PTHR14614:SF104">
    <property type="entry name" value="N-METHYLTRANSFERASE, PUTATIVE (AFU_ORTHOLOGUE AFUA_1G17750)-RELATED"/>
    <property type="match status" value="1"/>
</dbReference>
<dbReference type="GO" id="GO:0008757">
    <property type="term" value="F:S-adenosylmethionine-dependent methyltransferase activity"/>
    <property type="evidence" value="ECO:0007669"/>
    <property type="project" value="UniProtKB-ARBA"/>
</dbReference>
<dbReference type="EMBL" id="KZ819603">
    <property type="protein sequence ID" value="PWN35733.1"/>
    <property type="molecule type" value="Genomic_DNA"/>
</dbReference>
<organism evidence="1 2">
    <name type="scientific">Meira miltonrushii</name>
    <dbReference type="NCBI Taxonomy" id="1280837"/>
    <lineage>
        <taxon>Eukaryota</taxon>
        <taxon>Fungi</taxon>
        <taxon>Dikarya</taxon>
        <taxon>Basidiomycota</taxon>
        <taxon>Ustilaginomycotina</taxon>
        <taxon>Exobasidiomycetes</taxon>
        <taxon>Exobasidiales</taxon>
        <taxon>Brachybasidiaceae</taxon>
        <taxon>Meira</taxon>
    </lineage>
</organism>
<dbReference type="InParanoid" id="A0A316VHC3"/>
<evidence type="ECO:0000313" key="2">
    <source>
        <dbReference type="Proteomes" id="UP000245771"/>
    </source>
</evidence>
<dbReference type="GO" id="GO:0005737">
    <property type="term" value="C:cytoplasm"/>
    <property type="evidence" value="ECO:0007669"/>
    <property type="project" value="TreeGrafter"/>
</dbReference>
<dbReference type="AlphaFoldDB" id="A0A316VHC3"/>
<dbReference type="InterPro" id="IPR019410">
    <property type="entry name" value="Methyltransf_16"/>
</dbReference>
<dbReference type="PANTHER" id="PTHR14614">
    <property type="entry name" value="HEPATOCELLULAR CARCINOMA-ASSOCIATED ANTIGEN"/>
    <property type="match status" value="1"/>
</dbReference>
<reference evidence="1 2" key="1">
    <citation type="journal article" date="2018" name="Mol. Biol. Evol.">
        <title>Broad Genomic Sampling Reveals a Smut Pathogenic Ancestry of the Fungal Clade Ustilaginomycotina.</title>
        <authorList>
            <person name="Kijpornyongpan T."/>
            <person name="Mondo S.J."/>
            <person name="Barry K."/>
            <person name="Sandor L."/>
            <person name="Lee J."/>
            <person name="Lipzen A."/>
            <person name="Pangilinan J."/>
            <person name="LaButti K."/>
            <person name="Hainaut M."/>
            <person name="Henrissat B."/>
            <person name="Grigoriev I.V."/>
            <person name="Spatafora J.W."/>
            <person name="Aime M.C."/>
        </authorList>
    </citation>
    <scope>NUCLEOTIDE SEQUENCE [LARGE SCALE GENOMIC DNA]</scope>
    <source>
        <strain evidence="1 2">MCA 3882</strain>
    </source>
</reference>
<dbReference type="SUPFAM" id="SSF53335">
    <property type="entry name" value="S-adenosyl-L-methionine-dependent methyltransferases"/>
    <property type="match status" value="1"/>
</dbReference>
<dbReference type="Pfam" id="PF10294">
    <property type="entry name" value="Methyltransf_16"/>
    <property type="match status" value="1"/>
</dbReference>
<dbReference type="InterPro" id="IPR029063">
    <property type="entry name" value="SAM-dependent_MTases_sf"/>
</dbReference>
<proteinExistence type="predicted"/>